<evidence type="ECO:0000256" key="1">
    <source>
        <dbReference type="ARBA" id="ARBA00004141"/>
    </source>
</evidence>
<name>A0ABQ8F9Q3_9FUNG</name>
<gene>
    <name evidence="9" type="ORF">BASA50_006530</name>
</gene>
<dbReference type="InterPro" id="IPR036259">
    <property type="entry name" value="MFS_trans_sf"/>
</dbReference>
<feature type="transmembrane region" description="Helical" evidence="7">
    <location>
        <begin position="343"/>
        <end position="363"/>
    </location>
</feature>
<proteinExistence type="inferred from homology"/>
<dbReference type="PRINTS" id="PR01035">
    <property type="entry name" value="TCRTETA"/>
</dbReference>
<dbReference type="Proteomes" id="UP001648503">
    <property type="component" value="Unassembled WGS sequence"/>
</dbReference>
<dbReference type="SUPFAM" id="SSF103473">
    <property type="entry name" value="MFS general substrate transporter"/>
    <property type="match status" value="1"/>
</dbReference>
<comment type="caution">
    <text evidence="9">The sequence shown here is derived from an EMBL/GenBank/DDBJ whole genome shotgun (WGS) entry which is preliminary data.</text>
</comment>
<dbReference type="PANTHER" id="PTHR23506">
    <property type="entry name" value="GH10249P"/>
    <property type="match status" value="1"/>
</dbReference>
<sequence length="436" mass="46925">MAVHWRSSNRLAIVAVTLCSFVDMLAYTIIIPFLPEVVQSYGGRDSDIGWLLACYSIGLLTMSPILAAVSDKMKGRKTPMLVGLVVLIASTLLFAFAKTFVVLALGRLLQGVSTGTVWTLGLALIADTHDSSNVGVAMGIIYGAYAAGQLAGPPIGAVLFTRISYQAPFIFCCILALINMAVMLLYVEIPVKKDQLNDIKDSKLTPETVLENGEHAASDAVETRLKSENEVVVVDGSRTIRKAPEKFWGILLLPSIAIIGVVTIVIGISTAAFESTLALHLRDKYAYDVERIGLVFMGIVIPSLFCTPLAGYAYDRLGFRTISGTGVLLCAIIAPFLSLDQGIVVFLVLLITFTVSITSIAMAPMMPAVCASVPNSAFARSYAIFNMAYSIGLLLGPVIGSLVYQTGGWFWECISLFILLVICLPLIALYKQPVYD</sequence>
<evidence type="ECO:0000313" key="10">
    <source>
        <dbReference type="Proteomes" id="UP001648503"/>
    </source>
</evidence>
<dbReference type="InterPro" id="IPR011701">
    <property type="entry name" value="MFS"/>
</dbReference>
<dbReference type="Gene3D" id="1.20.1250.20">
    <property type="entry name" value="MFS general substrate transporter like domains"/>
    <property type="match status" value="1"/>
</dbReference>
<accession>A0ABQ8F9Q3</accession>
<evidence type="ECO:0000259" key="8">
    <source>
        <dbReference type="PROSITE" id="PS50850"/>
    </source>
</evidence>
<dbReference type="InterPro" id="IPR050930">
    <property type="entry name" value="MFS_Vesicular_Transporter"/>
</dbReference>
<keyword evidence="5 7" id="KW-1133">Transmembrane helix</keyword>
<dbReference type="InterPro" id="IPR020846">
    <property type="entry name" value="MFS_dom"/>
</dbReference>
<dbReference type="EMBL" id="JAFCIX010000332">
    <property type="protein sequence ID" value="KAH6594580.1"/>
    <property type="molecule type" value="Genomic_DNA"/>
</dbReference>
<feature type="transmembrane region" description="Helical" evidence="7">
    <location>
        <begin position="383"/>
        <end position="403"/>
    </location>
</feature>
<dbReference type="Pfam" id="PF07690">
    <property type="entry name" value="MFS_1"/>
    <property type="match status" value="2"/>
</dbReference>
<keyword evidence="3" id="KW-0813">Transport</keyword>
<keyword evidence="6 7" id="KW-0472">Membrane</keyword>
<comment type="subcellular location">
    <subcellularLocation>
        <location evidence="1">Membrane</location>
        <topology evidence="1">Multi-pass membrane protein</topology>
    </subcellularLocation>
</comment>
<feature type="transmembrane region" description="Helical" evidence="7">
    <location>
        <begin position="81"/>
        <end position="102"/>
    </location>
</feature>
<evidence type="ECO:0000256" key="6">
    <source>
        <dbReference type="ARBA" id="ARBA00023136"/>
    </source>
</evidence>
<feature type="transmembrane region" description="Helical" evidence="7">
    <location>
        <begin position="292"/>
        <end position="310"/>
    </location>
</feature>
<feature type="transmembrane region" description="Helical" evidence="7">
    <location>
        <begin position="247"/>
        <end position="272"/>
    </location>
</feature>
<feature type="domain" description="Major facilitator superfamily (MFS) profile" evidence="8">
    <location>
        <begin position="12"/>
        <end position="436"/>
    </location>
</feature>
<keyword evidence="4 7" id="KW-0812">Transmembrane</keyword>
<dbReference type="PROSITE" id="PS50850">
    <property type="entry name" value="MFS"/>
    <property type="match status" value="1"/>
</dbReference>
<dbReference type="InterPro" id="IPR001958">
    <property type="entry name" value="Tet-R_TetA/multi-R_MdtG-like"/>
</dbReference>
<feature type="transmembrane region" description="Helical" evidence="7">
    <location>
        <begin position="133"/>
        <end position="151"/>
    </location>
</feature>
<evidence type="ECO:0000256" key="4">
    <source>
        <dbReference type="ARBA" id="ARBA00022692"/>
    </source>
</evidence>
<evidence type="ECO:0000256" key="3">
    <source>
        <dbReference type="ARBA" id="ARBA00022448"/>
    </source>
</evidence>
<protein>
    <recommendedName>
        <fullName evidence="8">Major facilitator superfamily (MFS) profile domain-containing protein</fullName>
    </recommendedName>
</protein>
<feature type="transmembrane region" description="Helical" evidence="7">
    <location>
        <begin position="12"/>
        <end position="33"/>
    </location>
</feature>
<evidence type="ECO:0000256" key="5">
    <source>
        <dbReference type="ARBA" id="ARBA00022989"/>
    </source>
</evidence>
<dbReference type="PANTHER" id="PTHR23506:SF23">
    <property type="entry name" value="GH10249P"/>
    <property type="match status" value="1"/>
</dbReference>
<feature type="transmembrane region" description="Helical" evidence="7">
    <location>
        <begin position="317"/>
        <end position="337"/>
    </location>
</feature>
<reference evidence="9 10" key="1">
    <citation type="submission" date="2021-02" db="EMBL/GenBank/DDBJ databases">
        <title>Variation within the Batrachochytrium salamandrivorans European outbreak.</title>
        <authorList>
            <person name="Kelly M."/>
            <person name="Pasmans F."/>
            <person name="Shea T.P."/>
            <person name="Munoz J.F."/>
            <person name="Carranza S."/>
            <person name="Cuomo C.A."/>
            <person name="Martel A."/>
        </authorList>
    </citation>
    <scope>NUCLEOTIDE SEQUENCE [LARGE SCALE GENOMIC DNA]</scope>
    <source>
        <strain evidence="9 10">AMFP18/2</strain>
    </source>
</reference>
<dbReference type="CDD" id="cd17325">
    <property type="entry name" value="MFS_MdtG_SLC18_like"/>
    <property type="match status" value="1"/>
</dbReference>
<evidence type="ECO:0000256" key="2">
    <source>
        <dbReference type="ARBA" id="ARBA00006829"/>
    </source>
</evidence>
<feature type="transmembrane region" description="Helical" evidence="7">
    <location>
        <begin position="48"/>
        <end position="69"/>
    </location>
</feature>
<feature type="transmembrane region" description="Helical" evidence="7">
    <location>
        <begin position="163"/>
        <end position="187"/>
    </location>
</feature>
<organism evidence="9 10">
    <name type="scientific">Batrachochytrium salamandrivorans</name>
    <dbReference type="NCBI Taxonomy" id="1357716"/>
    <lineage>
        <taxon>Eukaryota</taxon>
        <taxon>Fungi</taxon>
        <taxon>Fungi incertae sedis</taxon>
        <taxon>Chytridiomycota</taxon>
        <taxon>Chytridiomycota incertae sedis</taxon>
        <taxon>Chytridiomycetes</taxon>
        <taxon>Rhizophydiales</taxon>
        <taxon>Rhizophydiales incertae sedis</taxon>
        <taxon>Batrachochytrium</taxon>
    </lineage>
</organism>
<evidence type="ECO:0000256" key="7">
    <source>
        <dbReference type="SAM" id="Phobius"/>
    </source>
</evidence>
<comment type="similarity">
    <text evidence="2">Belongs to the major facilitator superfamily. Vesicular transporter family.</text>
</comment>
<keyword evidence="10" id="KW-1185">Reference proteome</keyword>
<feature type="transmembrane region" description="Helical" evidence="7">
    <location>
        <begin position="409"/>
        <end position="430"/>
    </location>
</feature>
<evidence type="ECO:0000313" key="9">
    <source>
        <dbReference type="EMBL" id="KAH6594580.1"/>
    </source>
</evidence>